<sequence length="338" mass="38095">MKKVFIIAEAGVNHNGNMELAYKLVDAAKEAGVDAVKFQVFKAEKVISKSTKMADYQKENLKENISQLDMVKKLELSYEDFIKINEYCKEKGIMFMATPFDNDSLDFLVDTLKVDVLKIGSGDLNNYPFLEKVALKNKEIILSTGMSNLSDIEGALDFISQYTDKEVKVLHCTTNYPCPMDEVNLKAMNTIKDAFQVAVGYSDHTLGIEVPIAAVALGAEIIEKHFTLDKTMEGPDHVASLEPDELKEMTRTIRNIEKALGSGIKKPNKSEIKIQSIVKRKIVLAKDVEENHILTESDLEYKRCENGIESKYYKSIIGKKVKRKIDADSPLKWEDILQ</sequence>
<dbReference type="CDD" id="cd11615">
    <property type="entry name" value="SAF_NeuB_like"/>
    <property type="match status" value="1"/>
</dbReference>
<evidence type="ECO:0000313" key="3">
    <source>
        <dbReference type="Proteomes" id="UP000003964"/>
    </source>
</evidence>
<proteinExistence type="predicted"/>
<dbReference type="SUPFAM" id="SSF51569">
    <property type="entry name" value="Aldolase"/>
    <property type="match status" value="1"/>
</dbReference>
<accession>D6LHY7</accession>
<dbReference type="InterPro" id="IPR013785">
    <property type="entry name" value="Aldolase_TIM"/>
</dbReference>
<dbReference type="InterPro" id="IPR006190">
    <property type="entry name" value="SAF_AFP_Neu5Ac"/>
</dbReference>
<evidence type="ECO:0000259" key="1">
    <source>
        <dbReference type="PROSITE" id="PS50844"/>
    </source>
</evidence>
<dbReference type="Gene3D" id="3.90.1210.10">
    <property type="entry name" value="Antifreeze-like/N-acetylneuraminic acid synthase C-terminal domain"/>
    <property type="match status" value="1"/>
</dbReference>
<dbReference type="EMBL" id="GG770383">
    <property type="protein sequence ID" value="EFG28013.2"/>
    <property type="molecule type" value="Genomic_DNA"/>
</dbReference>
<evidence type="ECO:0000313" key="2">
    <source>
        <dbReference type="EMBL" id="EFG28013.2"/>
    </source>
</evidence>
<organism evidence="2 3">
    <name type="scientific">Fusobacterium periodonticum 1_1_41FAA</name>
    <dbReference type="NCBI Taxonomy" id="469621"/>
    <lineage>
        <taxon>Bacteria</taxon>
        <taxon>Fusobacteriati</taxon>
        <taxon>Fusobacteriota</taxon>
        <taxon>Fusobacteriia</taxon>
        <taxon>Fusobacteriales</taxon>
        <taxon>Fusobacteriaceae</taxon>
        <taxon>Fusobacterium</taxon>
    </lineage>
</organism>
<dbReference type="InterPro" id="IPR036732">
    <property type="entry name" value="AFP_Neu5c_C_sf"/>
</dbReference>
<dbReference type="AlphaFoldDB" id="D6LHY7"/>
<dbReference type="Pfam" id="PF08666">
    <property type="entry name" value="SAF"/>
    <property type="match status" value="1"/>
</dbReference>
<dbReference type="PANTHER" id="PTHR42966">
    <property type="entry name" value="N-ACETYLNEURAMINATE SYNTHASE"/>
    <property type="match status" value="1"/>
</dbReference>
<dbReference type="GO" id="GO:0016051">
    <property type="term" value="P:carbohydrate biosynthetic process"/>
    <property type="evidence" value="ECO:0007669"/>
    <property type="project" value="InterPro"/>
</dbReference>
<dbReference type="Gene3D" id="3.20.20.70">
    <property type="entry name" value="Aldolase class I"/>
    <property type="match status" value="1"/>
</dbReference>
<dbReference type="RefSeq" id="WP_008821277.1">
    <property type="nucleotide sequence ID" value="NZ_GG770383.1"/>
</dbReference>
<dbReference type="Pfam" id="PF03102">
    <property type="entry name" value="NeuB"/>
    <property type="match status" value="1"/>
</dbReference>
<gene>
    <name evidence="2" type="ORF">HMPREF0400_01350</name>
</gene>
<dbReference type="SUPFAM" id="SSF51269">
    <property type="entry name" value="AFP III-like domain"/>
    <property type="match status" value="1"/>
</dbReference>
<dbReference type="InterPro" id="IPR057736">
    <property type="entry name" value="SAF_PseI/NeuA/NeuB"/>
</dbReference>
<dbReference type="GO" id="GO:0047444">
    <property type="term" value="F:N-acylneuraminate-9-phosphate synthase activity"/>
    <property type="evidence" value="ECO:0007669"/>
    <property type="project" value="TreeGrafter"/>
</dbReference>
<reference evidence="2 3" key="1">
    <citation type="submission" date="2010-03" db="EMBL/GenBank/DDBJ databases">
        <title>The Genome Sequence of Fusobacterium sp. 1_1_41FAA.</title>
        <authorList>
            <consortium name="The Broad Institute Genome Sequencing Platform"/>
            <person name="Ward D."/>
            <person name="Earl A."/>
            <person name="Feldgarden M."/>
            <person name="Gevers D."/>
            <person name="Young S.K."/>
            <person name="Zeng Q."/>
            <person name="Koehrsen M."/>
            <person name="Alvarado L."/>
            <person name="Berlin A."/>
            <person name="Borenstein D."/>
            <person name="Chapman S."/>
            <person name="Chen Z."/>
            <person name="Engels R."/>
            <person name="Freedman E."/>
            <person name="Gellesch M."/>
            <person name="Goldberg J."/>
            <person name="Griggs A."/>
            <person name="Gujja S."/>
            <person name="Heilman E."/>
            <person name="Heiman D."/>
            <person name="Hepburn T."/>
            <person name="Howarth C."/>
            <person name="Jen D."/>
            <person name="Larson L."/>
            <person name="Mehta T."/>
            <person name="Park D."/>
            <person name="Pearson M."/>
            <person name="Richards J."/>
            <person name="Roberts A."/>
            <person name="Saif S."/>
            <person name="Shea T."/>
            <person name="Shenoy N."/>
            <person name="Sisk P."/>
            <person name="Stolte C."/>
            <person name="Sykes S."/>
            <person name="Walk T."/>
            <person name="White J."/>
            <person name="Yandava C."/>
            <person name="Strauss J.C."/>
            <person name="Ambrose C.E."/>
            <person name="Allen-Vercoe E."/>
            <person name="Haas B."/>
            <person name="Henn M.R."/>
            <person name="Nusbaum C."/>
            <person name="Birren B."/>
        </authorList>
    </citation>
    <scope>NUCLEOTIDE SEQUENCE [LARGE SCALE GENOMIC DNA]</scope>
    <source>
        <strain evidence="2 3">1_1_41FAA</strain>
    </source>
</reference>
<protein>
    <submittedName>
        <fullName evidence="2">N-acetylneuraminate synthase</fullName>
    </submittedName>
</protein>
<dbReference type="PROSITE" id="PS50844">
    <property type="entry name" value="AFP_LIKE"/>
    <property type="match status" value="1"/>
</dbReference>
<name>D6LHY7_9FUSO</name>
<dbReference type="InterPro" id="IPR013132">
    <property type="entry name" value="PseI/NeuA/B-like_N"/>
</dbReference>
<dbReference type="InterPro" id="IPR020007">
    <property type="entry name" value="NeuB/NeuA"/>
</dbReference>
<dbReference type="InterPro" id="IPR013974">
    <property type="entry name" value="SAF"/>
</dbReference>
<dbReference type="InterPro" id="IPR051690">
    <property type="entry name" value="PseI-like"/>
</dbReference>
<dbReference type="NCBIfam" id="TIGR03569">
    <property type="entry name" value="NeuB_NnaB"/>
    <property type="match status" value="1"/>
</dbReference>
<dbReference type="Proteomes" id="UP000003964">
    <property type="component" value="Unassembled WGS sequence"/>
</dbReference>
<feature type="domain" description="AFP-like" evidence="1">
    <location>
        <begin position="281"/>
        <end position="338"/>
    </location>
</feature>
<dbReference type="PANTHER" id="PTHR42966:SF1">
    <property type="entry name" value="SIALIC ACID SYNTHASE"/>
    <property type="match status" value="1"/>
</dbReference>